<sequence length="614" mass="70021">MLIFREYDSKLLPQPFLLHIYRLLMNEVSEVAQPKKWKQLLKEIIAAPKSQEGEASKLIHSFRNVTGLSAFLRGIAILFDERSEDVSDPPPVLSSRSLFGYFCRRCHISYLKLSWAGLVALHTDYVAWCTSEHSGKYARILNDPLNSGHEVTKCPGLNLILMKQWRRRMQQADELAMDENARRYFEQQFTDGPDSGLRQNILTEAIAVSRIAGDKIILQHCATMLNRLSLDGEGKKAPLNELQPDLHPSEILFDVKKLLDVNNEQPLTASFAKIVQAIGLYDYWSEIHPEEEYEAGQWGQHAVQSVVWSAAGCEQLAQVEENIVIAFTEYGGSNNNHNMIFNPFQQARQGKYTQALVSLLEPDVWRGLTIDDYASWAQEIWHILVLRAIRRKQNRLYFSFLLPRKPPGDFNPRYYTLDSTATQTSKIFDDLHEVIRMRICEQSPTAIHHLLTSLWHSEFLLRLNLYRTSIIMLADVGLELGLTKRSRRMLERIMPQLITGNDMEQRALASFTLARCILAAEGVTEQSLREAGMYLKVAETDFIALEMYQEASDAQYLSSIVFHNVADERMRDVAARNNSISAEKAAGLEKQSYDEEVAQILDTVALVGARLALR</sequence>
<evidence type="ECO:0000256" key="1">
    <source>
        <dbReference type="ARBA" id="ARBA00022618"/>
    </source>
</evidence>
<dbReference type="GO" id="GO:0045842">
    <property type="term" value="P:positive regulation of mitotic metaphase/anaphase transition"/>
    <property type="evidence" value="ECO:0007669"/>
    <property type="project" value="TreeGrafter"/>
</dbReference>
<keyword evidence="1" id="KW-0132">Cell division</keyword>
<evidence type="ECO:0008006" key="7">
    <source>
        <dbReference type="Google" id="ProtNLM"/>
    </source>
</evidence>
<evidence type="ECO:0000256" key="2">
    <source>
        <dbReference type="ARBA" id="ARBA00022776"/>
    </source>
</evidence>
<dbReference type="AlphaFoldDB" id="A0AA39URS8"/>
<evidence type="ECO:0000256" key="3">
    <source>
        <dbReference type="ARBA" id="ARBA00022786"/>
    </source>
</evidence>
<evidence type="ECO:0000313" key="5">
    <source>
        <dbReference type="EMBL" id="KAK0500607.1"/>
    </source>
</evidence>
<gene>
    <name evidence="5" type="ORF">EDD18DRAFT_1348017</name>
</gene>
<evidence type="ECO:0000256" key="4">
    <source>
        <dbReference type="ARBA" id="ARBA00023306"/>
    </source>
</evidence>
<dbReference type="GO" id="GO:0070979">
    <property type="term" value="P:protein K11-linked ubiquitination"/>
    <property type="evidence" value="ECO:0007669"/>
    <property type="project" value="TreeGrafter"/>
</dbReference>
<dbReference type="PANTHER" id="PTHR12830:SF9">
    <property type="entry name" value="ANAPHASE-PROMOTING COMPLEX SUBUNIT 5"/>
    <property type="match status" value="1"/>
</dbReference>
<comment type="caution">
    <text evidence="5">The sequence shown here is derived from an EMBL/GenBank/DDBJ whole genome shotgun (WGS) entry which is preliminary data.</text>
</comment>
<dbReference type="GO" id="GO:0005680">
    <property type="term" value="C:anaphase-promoting complex"/>
    <property type="evidence" value="ECO:0007669"/>
    <property type="project" value="InterPro"/>
</dbReference>
<keyword evidence="4" id="KW-0131">Cell cycle</keyword>
<evidence type="ECO:0000313" key="6">
    <source>
        <dbReference type="Proteomes" id="UP001175228"/>
    </source>
</evidence>
<dbReference type="GO" id="GO:0051301">
    <property type="term" value="P:cell division"/>
    <property type="evidence" value="ECO:0007669"/>
    <property type="project" value="UniProtKB-KW"/>
</dbReference>
<dbReference type="InterPro" id="IPR037679">
    <property type="entry name" value="Apc5"/>
</dbReference>
<proteinExistence type="predicted"/>
<accession>A0AA39URS8</accession>
<dbReference type="PANTHER" id="PTHR12830">
    <property type="entry name" value="ANAPHASE-PROMOTING COMPLEX SUBUNIT 5"/>
    <property type="match status" value="1"/>
</dbReference>
<reference evidence="5" key="1">
    <citation type="submission" date="2023-06" db="EMBL/GenBank/DDBJ databases">
        <authorList>
            <consortium name="Lawrence Berkeley National Laboratory"/>
            <person name="Ahrendt S."/>
            <person name="Sahu N."/>
            <person name="Indic B."/>
            <person name="Wong-Bajracharya J."/>
            <person name="Merenyi Z."/>
            <person name="Ke H.-M."/>
            <person name="Monk M."/>
            <person name="Kocsube S."/>
            <person name="Drula E."/>
            <person name="Lipzen A."/>
            <person name="Balint B."/>
            <person name="Henrissat B."/>
            <person name="Andreopoulos B."/>
            <person name="Martin F.M."/>
            <person name="Harder C.B."/>
            <person name="Rigling D."/>
            <person name="Ford K.L."/>
            <person name="Foster G.D."/>
            <person name="Pangilinan J."/>
            <person name="Papanicolaou A."/>
            <person name="Barry K."/>
            <person name="LaButti K."/>
            <person name="Viragh M."/>
            <person name="Koriabine M."/>
            <person name="Yan M."/>
            <person name="Riley R."/>
            <person name="Champramary S."/>
            <person name="Plett K.L."/>
            <person name="Tsai I.J."/>
            <person name="Slot J."/>
            <person name="Sipos G."/>
            <person name="Plett J."/>
            <person name="Nagy L.G."/>
            <person name="Grigoriev I.V."/>
        </authorList>
    </citation>
    <scope>NUCLEOTIDE SEQUENCE</scope>
    <source>
        <strain evidence="5">HWK02</strain>
    </source>
</reference>
<dbReference type="Proteomes" id="UP001175228">
    <property type="component" value="Unassembled WGS sequence"/>
</dbReference>
<keyword evidence="3" id="KW-0833">Ubl conjugation pathway</keyword>
<name>A0AA39URS8_9AGAR</name>
<protein>
    <recommendedName>
        <fullName evidence="7">Anaphase-promoting complex subunit 5</fullName>
    </recommendedName>
</protein>
<keyword evidence="6" id="KW-1185">Reference proteome</keyword>
<organism evidence="5 6">
    <name type="scientific">Armillaria luteobubalina</name>
    <dbReference type="NCBI Taxonomy" id="153913"/>
    <lineage>
        <taxon>Eukaryota</taxon>
        <taxon>Fungi</taxon>
        <taxon>Dikarya</taxon>
        <taxon>Basidiomycota</taxon>
        <taxon>Agaricomycotina</taxon>
        <taxon>Agaricomycetes</taxon>
        <taxon>Agaricomycetidae</taxon>
        <taxon>Agaricales</taxon>
        <taxon>Marasmiineae</taxon>
        <taxon>Physalacriaceae</taxon>
        <taxon>Armillaria</taxon>
    </lineage>
</organism>
<keyword evidence="2" id="KW-0498">Mitosis</keyword>
<dbReference type="EMBL" id="JAUEPU010000007">
    <property type="protein sequence ID" value="KAK0500607.1"/>
    <property type="molecule type" value="Genomic_DNA"/>
</dbReference>
<dbReference type="GO" id="GO:0031145">
    <property type="term" value="P:anaphase-promoting complex-dependent catabolic process"/>
    <property type="evidence" value="ECO:0007669"/>
    <property type="project" value="TreeGrafter"/>
</dbReference>